<evidence type="ECO:0000256" key="9">
    <source>
        <dbReference type="ARBA" id="ARBA00022917"/>
    </source>
</evidence>
<name>A0A6I8MDD1_9FUSO</name>
<evidence type="ECO:0000256" key="3">
    <source>
        <dbReference type="ARBA" id="ARBA00022490"/>
    </source>
</evidence>
<evidence type="ECO:0000256" key="8">
    <source>
        <dbReference type="ARBA" id="ARBA00022884"/>
    </source>
</evidence>
<dbReference type="CDD" id="cd07957">
    <property type="entry name" value="Anticodon_Ia_Met"/>
    <property type="match status" value="1"/>
</dbReference>
<dbReference type="PANTHER" id="PTHR43326">
    <property type="entry name" value="METHIONYL-TRNA SYNTHETASE"/>
    <property type="match status" value="1"/>
</dbReference>
<dbReference type="SUPFAM" id="SSF47323">
    <property type="entry name" value="Anticodon-binding domain of a subclass of class I aminoacyl-tRNA synthetases"/>
    <property type="match status" value="1"/>
</dbReference>
<dbReference type="EC" id="6.1.1.10" evidence="12"/>
<dbReference type="FunFam" id="1.10.730.10:FF:000026">
    <property type="entry name" value="Methionine--tRNA ligase"/>
    <property type="match status" value="1"/>
</dbReference>
<evidence type="ECO:0000256" key="6">
    <source>
        <dbReference type="ARBA" id="ARBA00022741"/>
    </source>
</evidence>
<comment type="similarity">
    <text evidence="13">Belongs to the class-I aminoacyl-tRNA synthetase family.</text>
</comment>
<evidence type="ECO:0000256" key="5">
    <source>
        <dbReference type="ARBA" id="ARBA00022598"/>
    </source>
</evidence>
<dbReference type="AlphaFoldDB" id="A0A6I8MDD1"/>
<evidence type="ECO:0000256" key="4">
    <source>
        <dbReference type="ARBA" id="ARBA00022555"/>
    </source>
</evidence>
<accession>A0A6I8MDD1</accession>
<dbReference type="Pfam" id="PF08264">
    <property type="entry name" value="Anticodon_1"/>
    <property type="match status" value="1"/>
</dbReference>
<evidence type="ECO:0000259" key="14">
    <source>
        <dbReference type="PROSITE" id="PS50886"/>
    </source>
</evidence>
<gene>
    <name evidence="12" type="primary">metG</name>
    <name evidence="15" type="ORF">OMES3154_00746</name>
</gene>
<keyword evidence="3 12" id="KW-0963">Cytoplasm</keyword>
<keyword evidence="4 12" id="KW-0820">tRNA-binding</keyword>
<dbReference type="PROSITE" id="PS50886">
    <property type="entry name" value="TRBD"/>
    <property type="match status" value="1"/>
</dbReference>
<keyword evidence="7 12" id="KW-0067">ATP-binding</keyword>
<dbReference type="InterPro" id="IPR015413">
    <property type="entry name" value="Methionyl/Leucyl_tRNA_Synth"/>
</dbReference>
<dbReference type="InterPro" id="IPR001412">
    <property type="entry name" value="aa-tRNA-synth_I_CS"/>
</dbReference>
<keyword evidence="8 12" id="KW-0694">RNA-binding</keyword>
<dbReference type="InterPro" id="IPR002547">
    <property type="entry name" value="tRNA-bd_dom"/>
</dbReference>
<dbReference type="GO" id="GO:0006431">
    <property type="term" value="P:methionyl-tRNA aminoacylation"/>
    <property type="evidence" value="ECO:0007669"/>
    <property type="project" value="UniProtKB-UniRule"/>
</dbReference>
<evidence type="ECO:0000313" key="16">
    <source>
        <dbReference type="Proteomes" id="UP000419017"/>
    </source>
</evidence>
<dbReference type="RefSeq" id="WP_156683455.1">
    <property type="nucleotide sequence ID" value="NZ_CABWIB010000001.1"/>
</dbReference>
<dbReference type="GO" id="GO:0005524">
    <property type="term" value="F:ATP binding"/>
    <property type="evidence" value="ECO:0007669"/>
    <property type="project" value="UniProtKB-UniRule"/>
</dbReference>
<dbReference type="Pfam" id="PF01588">
    <property type="entry name" value="tRNA_bind"/>
    <property type="match status" value="1"/>
</dbReference>
<feature type="domain" description="TRNA-binding" evidence="14">
    <location>
        <begin position="523"/>
        <end position="624"/>
    </location>
</feature>
<dbReference type="SUPFAM" id="SSF52374">
    <property type="entry name" value="Nucleotidylyl transferase"/>
    <property type="match status" value="1"/>
</dbReference>
<dbReference type="NCBIfam" id="NF008900">
    <property type="entry name" value="PRK12267.1"/>
    <property type="match status" value="1"/>
</dbReference>
<evidence type="ECO:0000256" key="7">
    <source>
        <dbReference type="ARBA" id="ARBA00022840"/>
    </source>
</evidence>
<evidence type="ECO:0000256" key="2">
    <source>
        <dbReference type="ARBA" id="ARBA00004496"/>
    </source>
</evidence>
<dbReference type="CDD" id="cd00814">
    <property type="entry name" value="MetRS_core"/>
    <property type="match status" value="1"/>
</dbReference>
<dbReference type="Gene3D" id="3.40.50.620">
    <property type="entry name" value="HUPs"/>
    <property type="match status" value="1"/>
</dbReference>
<protein>
    <recommendedName>
        <fullName evidence="12">Methionine--tRNA ligase</fullName>
        <ecNumber evidence="12">6.1.1.10</ecNumber>
    </recommendedName>
    <alternativeName>
        <fullName evidence="12">Methionyl-tRNA synthetase</fullName>
        <shortName evidence="12">MetRS</shortName>
    </alternativeName>
</protein>
<dbReference type="InterPro" id="IPR009080">
    <property type="entry name" value="tRNAsynth_Ia_anticodon-bd"/>
</dbReference>
<dbReference type="InterPro" id="IPR023457">
    <property type="entry name" value="Met-tRNA_synth_2"/>
</dbReference>
<comment type="subunit">
    <text evidence="12">Homodimer.</text>
</comment>
<dbReference type="InterPro" id="IPR014729">
    <property type="entry name" value="Rossmann-like_a/b/a_fold"/>
</dbReference>
<feature type="short sequence motif" description="'KMSKS' region" evidence="12">
    <location>
        <begin position="293"/>
        <end position="297"/>
    </location>
</feature>
<reference evidence="15 16" key="1">
    <citation type="submission" date="2019-10" db="EMBL/GenBank/DDBJ databases">
        <authorList>
            <person name="Blom J."/>
        </authorList>
    </citation>
    <scope>NUCLEOTIDE SEQUENCE [LARGE SCALE GENOMIC DNA]</scope>
    <source>
        <strain evidence="15 16">ES3154-GLU</strain>
    </source>
</reference>
<dbReference type="Gene3D" id="1.10.730.10">
    <property type="entry name" value="Isoleucyl-tRNA Synthetase, Domain 1"/>
    <property type="match status" value="1"/>
</dbReference>
<keyword evidence="10 12" id="KW-0030">Aminoacyl-tRNA synthetase</keyword>
<dbReference type="InterPro" id="IPR013155">
    <property type="entry name" value="M/V/L/I-tRNA-synth_anticd-bd"/>
</dbReference>
<sequence>MKRKYITTPIYYPNAKPHIGTAYTTVIADTLARYERLYGNEVIFTTGIDEHGQKIEEVAKKNNISPQEWVDNMTEDFKKLWSALNISYDKFVRTTSKEHIEVVRQIIQKVYDNGDIYLGSYKGKYCVSEETFVTESQLVDGKYLGKEVIDVEEPSYFFRLSKYADKLIKYYDDNENFIIPKHRKNEIVSFINQGLQDLSISRTSFDWGIPLEIGKGHIVYVWFDALNSYLTGANYLNQDEFNKTWNESNIVHFLGKDILRFHAMIWPAMLMSAGIKLPNHIAAHGWWTIEGEKMSKSLGNVVDPHEEIKKYGLDAFRYFLLRDSNFGSDSDYSKELVISRINSDLANDLGNLLNRTLGMQNKYFGDVIQEATKLEDIEHEIYSLYEKTVEDVYKSLQEFDFSNALKTIWVLVSRMNKYIDETAPWLLAKEENFDRLKTVMYTLFDMLRNLAYLLSPVLVESSAKILHQIGLDEKIEQNNIYNIGKLKANTRINEAQIIFPRIEKEVEEYKKDLKISNPIKLEDFSKVNIEVVEIEKVYEVENSNRLLRFIIKTKNEKRQVISGIAKDYKNYSELVGKKVLAVLNLEPVTIQGFVSQAMLLTTVEKKKTKLIEVDLDIKVGGLVK</sequence>
<dbReference type="HAMAP" id="MF_01228">
    <property type="entry name" value="Met_tRNA_synth_type2"/>
    <property type="match status" value="1"/>
</dbReference>
<proteinExistence type="inferred from homology"/>
<dbReference type="NCBIfam" id="TIGR00398">
    <property type="entry name" value="metG"/>
    <property type="match status" value="1"/>
</dbReference>
<dbReference type="PANTHER" id="PTHR43326:SF1">
    <property type="entry name" value="METHIONINE--TRNA LIGASE, MITOCHONDRIAL"/>
    <property type="match status" value="1"/>
</dbReference>
<dbReference type="Gene3D" id="2.170.220.10">
    <property type="match status" value="1"/>
</dbReference>
<dbReference type="InterPro" id="IPR014758">
    <property type="entry name" value="Met-tRNA_synth"/>
</dbReference>
<evidence type="ECO:0000256" key="1">
    <source>
        <dbReference type="ARBA" id="ARBA00003314"/>
    </source>
</evidence>
<evidence type="ECO:0000256" key="12">
    <source>
        <dbReference type="HAMAP-Rule" id="MF_01228"/>
    </source>
</evidence>
<dbReference type="GO" id="GO:0004825">
    <property type="term" value="F:methionine-tRNA ligase activity"/>
    <property type="evidence" value="ECO:0007669"/>
    <property type="project" value="UniProtKB-UniRule"/>
</dbReference>
<dbReference type="Gene3D" id="2.40.50.140">
    <property type="entry name" value="Nucleic acid-binding proteins"/>
    <property type="match status" value="1"/>
</dbReference>
<dbReference type="InterPro" id="IPR041872">
    <property type="entry name" value="Anticodon_Met"/>
</dbReference>
<comment type="subcellular location">
    <subcellularLocation>
        <location evidence="2 12">Cytoplasm</location>
    </subcellularLocation>
</comment>
<evidence type="ECO:0000256" key="10">
    <source>
        <dbReference type="ARBA" id="ARBA00023146"/>
    </source>
</evidence>
<evidence type="ECO:0000256" key="11">
    <source>
        <dbReference type="ARBA" id="ARBA00047364"/>
    </source>
</evidence>
<dbReference type="Pfam" id="PF09334">
    <property type="entry name" value="tRNA-synt_1g"/>
    <property type="match status" value="2"/>
</dbReference>
<dbReference type="EMBL" id="CABWIB010000001">
    <property type="protein sequence ID" value="VWL85461.1"/>
    <property type="molecule type" value="Genomic_DNA"/>
</dbReference>
<dbReference type="FunFam" id="2.170.220.10:FF:000002">
    <property type="entry name" value="Methionine--tRNA ligase"/>
    <property type="match status" value="1"/>
</dbReference>
<organism evidence="15 16">
    <name type="scientific">Oceanivirga miroungae</name>
    <dbReference type="NCBI Taxonomy" id="1130046"/>
    <lineage>
        <taxon>Bacteria</taxon>
        <taxon>Fusobacteriati</taxon>
        <taxon>Fusobacteriota</taxon>
        <taxon>Fusobacteriia</taxon>
        <taxon>Fusobacteriales</taxon>
        <taxon>Leptotrichiaceae</taxon>
        <taxon>Oceanivirga</taxon>
    </lineage>
</organism>
<dbReference type="SUPFAM" id="SSF50249">
    <property type="entry name" value="Nucleic acid-binding proteins"/>
    <property type="match status" value="1"/>
</dbReference>
<dbReference type="GO" id="GO:0000049">
    <property type="term" value="F:tRNA binding"/>
    <property type="evidence" value="ECO:0007669"/>
    <property type="project" value="UniProtKB-UniRule"/>
</dbReference>
<keyword evidence="5 12" id="KW-0436">Ligase</keyword>
<dbReference type="Proteomes" id="UP000419017">
    <property type="component" value="Unassembled WGS sequence"/>
</dbReference>
<dbReference type="InterPro" id="IPR033911">
    <property type="entry name" value="MetRS_core"/>
</dbReference>
<dbReference type="GO" id="GO:0005737">
    <property type="term" value="C:cytoplasm"/>
    <property type="evidence" value="ECO:0007669"/>
    <property type="project" value="UniProtKB-SubCell"/>
</dbReference>
<keyword evidence="9 12" id="KW-0648">Protein biosynthesis</keyword>
<dbReference type="PRINTS" id="PR01041">
    <property type="entry name" value="TRNASYNTHMET"/>
</dbReference>
<keyword evidence="6 12" id="KW-0547">Nucleotide-binding</keyword>
<feature type="binding site" evidence="12">
    <location>
        <position position="126"/>
    </location>
    <ligand>
        <name>Zn(2+)</name>
        <dbReference type="ChEBI" id="CHEBI:29105"/>
    </ligand>
</feature>
<dbReference type="InterPro" id="IPR012340">
    <property type="entry name" value="NA-bd_OB-fold"/>
</dbReference>
<comment type="function">
    <text evidence="1 12">Is required not only for elongation of protein synthesis but also for the initiation of all mRNA translation through initiator tRNA(fMet) aminoacylation.</text>
</comment>
<comment type="catalytic activity">
    <reaction evidence="11 12">
        <text>tRNA(Met) + L-methionine + ATP = L-methionyl-tRNA(Met) + AMP + diphosphate</text>
        <dbReference type="Rhea" id="RHEA:13481"/>
        <dbReference type="Rhea" id="RHEA-COMP:9667"/>
        <dbReference type="Rhea" id="RHEA-COMP:9698"/>
        <dbReference type="ChEBI" id="CHEBI:30616"/>
        <dbReference type="ChEBI" id="CHEBI:33019"/>
        <dbReference type="ChEBI" id="CHEBI:57844"/>
        <dbReference type="ChEBI" id="CHEBI:78442"/>
        <dbReference type="ChEBI" id="CHEBI:78530"/>
        <dbReference type="ChEBI" id="CHEBI:456215"/>
        <dbReference type="EC" id="6.1.1.10"/>
    </reaction>
</comment>
<keyword evidence="16" id="KW-1185">Reference proteome</keyword>
<evidence type="ECO:0000313" key="15">
    <source>
        <dbReference type="EMBL" id="VWL85461.1"/>
    </source>
</evidence>
<evidence type="ECO:0000256" key="13">
    <source>
        <dbReference type="RuleBase" id="RU363039"/>
    </source>
</evidence>
<dbReference type="PROSITE" id="PS00178">
    <property type="entry name" value="AA_TRNA_LIGASE_I"/>
    <property type="match status" value="1"/>
</dbReference>
<comment type="caution">
    <text evidence="12">Lacks conserved residue(s) required for the propagation of feature annotation.</text>
</comment>